<sequence>MEQDFYKERLIARGIEVVIPENEQRELINSVIFDELCLGEIRPESQQQFLKIFSDLYDVGTQGVILGCTEIGMLVKQTETTIPLFDTTEIHAKALALLAIV</sequence>
<dbReference type="Proteomes" id="UP000480303">
    <property type="component" value="Unassembled WGS sequence"/>
</dbReference>
<dbReference type="InterPro" id="IPR015942">
    <property type="entry name" value="Asp/Glu/hydantoin_racemase"/>
</dbReference>
<dbReference type="EMBL" id="BLLI01000043">
    <property type="protein sequence ID" value="GFH42875.1"/>
    <property type="molecule type" value="Genomic_DNA"/>
</dbReference>
<dbReference type="SUPFAM" id="SSF53681">
    <property type="entry name" value="Aspartate/glutamate racemase"/>
    <property type="match status" value="1"/>
</dbReference>
<dbReference type="RefSeq" id="WP_172209268.1">
    <property type="nucleotide sequence ID" value="NZ_BLLI01000043.1"/>
</dbReference>
<evidence type="ECO:0000313" key="2">
    <source>
        <dbReference type="Proteomes" id="UP000480303"/>
    </source>
</evidence>
<organism evidence="1 2">
    <name type="scientific">Pseudolactococcus hodotermopsidis</name>
    <dbReference type="NCBI Taxonomy" id="2709157"/>
    <lineage>
        <taxon>Bacteria</taxon>
        <taxon>Bacillati</taxon>
        <taxon>Bacillota</taxon>
        <taxon>Bacilli</taxon>
        <taxon>Lactobacillales</taxon>
        <taxon>Streptococcaceae</taxon>
        <taxon>Pseudolactococcus</taxon>
    </lineage>
</organism>
<dbReference type="AlphaFoldDB" id="A0A6A0BDW6"/>
<dbReference type="GO" id="GO:0047661">
    <property type="term" value="F:amino-acid racemase activity"/>
    <property type="evidence" value="ECO:0007669"/>
    <property type="project" value="InterPro"/>
</dbReference>
<evidence type="ECO:0008006" key="3">
    <source>
        <dbReference type="Google" id="ProtNLM"/>
    </source>
</evidence>
<proteinExistence type="predicted"/>
<comment type="caution">
    <text evidence="1">The sequence shown here is derived from an EMBL/GenBank/DDBJ whole genome shotgun (WGS) entry which is preliminary data.</text>
</comment>
<gene>
    <name evidence="1" type="ORF">Hs30E_14260</name>
</gene>
<dbReference type="Gene3D" id="3.40.50.1860">
    <property type="match status" value="1"/>
</dbReference>
<reference evidence="1 2" key="1">
    <citation type="submission" date="2020-02" db="EMBL/GenBank/DDBJ databases">
        <title>Draft genome sequence of Lactococcus sp. Hs30E4-3.</title>
        <authorList>
            <person name="Noda S."/>
            <person name="Yuki M."/>
            <person name="Ohkuma M."/>
        </authorList>
    </citation>
    <scope>NUCLEOTIDE SEQUENCE [LARGE SCALE GENOMIC DNA]</scope>
    <source>
        <strain evidence="1 2">Hs30E4-3</strain>
    </source>
</reference>
<dbReference type="Pfam" id="PF01177">
    <property type="entry name" value="Asp_Glu_race"/>
    <property type="match status" value="1"/>
</dbReference>
<evidence type="ECO:0000313" key="1">
    <source>
        <dbReference type="EMBL" id="GFH42875.1"/>
    </source>
</evidence>
<protein>
    <recommendedName>
        <fullName evidence="3">Aspartate racemase</fullName>
    </recommendedName>
</protein>
<dbReference type="InterPro" id="IPR001920">
    <property type="entry name" value="Asp/Glu_race"/>
</dbReference>
<name>A0A6A0BDW6_9LACT</name>
<accession>A0A6A0BDW6</accession>
<keyword evidence="2" id="KW-1185">Reference proteome</keyword>